<keyword evidence="3" id="KW-1185">Reference proteome</keyword>
<dbReference type="EMBL" id="WOSY01000020">
    <property type="protein sequence ID" value="NHN89840.1"/>
    <property type="molecule type" value="Genomic_DNA"/>
</dbReference>
<organism evidence="2 3">
    <name type="scientific">Acetobacter conturbans</name>
    <dbReference type="NCBI Taxonomy" id="1737472"/>
    <lineage>
        <taxon>Bacteria</taxon>
        <taxon>Pseudomonadati</taxon>
        <taxon>Pseudomonadota</taxon>
        <taxon>Alphaproteobacteria</taxon>
        <taxon>Acetobacterales</taxon>
        <taxon>Acetobacteraceae</taxon>
        <taxon>Acetobacter</taxon>
    </lineage>
</organism>
<comment type="caution">
    <text evidence="2">The sequence shown here is derived from an EMBL/GenBank/DDBJ whole genome shotgun (WGS) entry which is preliminary data.</text>
</comment>
<name>A0ABX0K6N1_9PROT</name>
<protein>
    <submittedName>
        <fullName evidence="2">Plasmid protein</fullName>
    </submittedName>
</protein>
<dbReference type="Proteomes" id="UP000631653">
    <property type="component" value="Unassembled WGS sequence"/>
</dbReference>
<keyword evidence="1" id="KW-0175">Coiled coil</keyword>
<evidence type="ECO:0000313" key="2">
    <source>
        <dbReference type="EMBL" id="NHN89840.1"/>
    </source>
</evidence>
<sequence>MSEKYTTMIEEIRRSVMFGCGTSYELFCVKFSRAVDYKAGSLPEGERRAFIAAAQAIGDYMTPDEERTLFLDYCSHGIEWGCCPAGCERLDADEDYDPTDEEREELHRQLLEEFAEEIEQERQAAIAARDARVLDMVDQIRARNAGSTFQG</sequence>
<feature type="coiled-coil region" evidence="1">
    <location>
        <begin position="104"/>
        <end position="131"/>
    </location>
</feature>
<accession>A0ABX0K6N1</accession>
<evidence type="ECO:0000256" key="1">
    <source>
        <dbReference type="SAM" id="Coils"/>
    </source>
</evidence>
<dbReference type="RefSeq" id="WP_173571140.1">
    <property type="nucleotide sequence ID" value="NZ_WOSY01000020.1"/>
</dbReference>
<gene>
    <name evidence="2" type="ORF">GOB81_14630</name>
</gene>
<reference evidence="2 3" key="1">
    <citation type="journal article" date="2020" name="Int. J. Syst. Evol. Microbiol.">
        <title>Novel acetic acid bacteria from cider fermentations: Acetobacter conturbans sp. nov. and Acetobacter fallax sp. nov.</title>
        <authorList>
            <person name="Sombolestani A.S."/>
            <person name="Cleenwerck I."/>
            <person name="Cnockaert M."/>
            <person name="Borremans W."/>
            <person name="Wieme A.D."/>
            <person name="De Vuyst L."/>
            <person name="Vandamme P."/>
        </authorList>
    </citation>
    <scope>NUCLEOTIDE SEQUENCE [LARGE SCALE GENOMIC DNA]</scope>
    <source>
        <strain evidence="2 3">LMG 1627</strain>
    </source>
</reference>
<evidence type="ECO:0000313" key="3">
    <source>
        <dbReference type="Proteomes" id="UP000631653"/>
    </source>
</evidence>
<proteinExistence type="predicted"/>